<gene>
    <name evidence="2" type="ORF">HNO91_10205</name>
</gene>
<protein>
    <recommendedName>
        <fullName evidence="4">DUF4175 domain-containing protein</fullName>
    </recommendedName>
</protein>
<sequence length="59" mass="6180">MKPRQSSVWKVFGMPAAIGALCAAGLFSALLGDGLWDAVSWLGLGIPSVVAVWGLVPRR</sequence>
<reference evidence="2 3" key="1">
    <citation type="journal article" date="2020" name="Front. Plant Sci.">
        <title>Isolation of Rhizosphere Bacteria That Improve Quality and Water Stress Tolerance in Greenhouse Ornamentals.</title>
        <authorList>
            <person name="Nordstedt N.P."/>
            <person name="Jones M.L."/>
        </authorList>
    </citation>
    <scope>NUCLEOTIDE SEQUENCE [LARGE SCALE GENOMIC DNA]</scope>
    <source>
        <strain evidence="2 3">C7D2</strain>
    </source>
</reference>
<evidence type="ECO:0000313" key="2">
    <source>
        <dbReference type="EMBL" id="NUT86799.1"/>
    </source>
</evidence>
<evidence type="ECO:0008006" key="4">
    <source>
        <dbReference type="Google" id="ProtNLM"/>
    </source>
</evidence>
<comment type="caution">
    <text evidence="2">The sequence shown here is derived from an EMBL/GenBank/DDBJ whole genome shotgun (WGS) entry which is preliminary data.</text>
</comment>
<keyword evidence="1" id="KW-0472">Membrane</keyword>
<accession>A0A7Y5Z4T5</accession>
<dbReference type="RefSeq" id="WP_139640684.1">
    <property type="nucleotide sequence ID" value="NZ_JABFMO010000003.1"/>
</dbReference>
<keyword evidence="1" id="KW-1133">Transmembrane helix</keyword>
<evidence type="ECO:0000313" key="3">
    <source>
        <dbReference type="Proteomes" id="UP000536720"/>
    </source>
</evidence>
<organism evidence="2 3">
    <name type="scientific">Pseudomonas corrugata</name>
    <dbReference type="NCBI Taxonomy" id="47879"/>
    <lineage>
        <taxon>Bacteria</taxon>
        <taxon>Pseudomonadati</taxon>
        <taxon>Pseudomonadota</taxon>
        <taxon>Gammaproteobacteria</taxon>
        <taxon>Pseudomonadales</taxon>
        <taxon>Pseudomonadaceae</taxon>
        <taxon>Pseudomonas</taxon>
    </lineage>
</organism>
<proteinExistence type="predicted"/>
<feature type="transmembrane region" description="Helical" evidence="1">
    <location>
        <begin position="12"/>
        <end position="32"/>
    </location>
</feature>
<evidence type="ECO:0000256" key="1">
    <source>
        <dbReference type="SAM" id="Phobius"/>
    </source>
</evidence>
<keyword evidence="1" id="KW-0812">Transmembrane</keyword>
<dbReference type="AlphaFoldDB" id="A0A7Y5Z4T5"/>
<dbReference type="Proteomes" id="UP000536720">
    <property type="component" value="Unassembled WGS sequence"/>
</dbReference>
<name>A0A7Y5Z4T5_9PSED</name>
<feature type="transmembrane region" description="Helical" evidence="1">
    <location>
        <begin position="38"/>
        <end position="56"/>
    </location>
</feature>
<dbReference type="EMBL" id="JABFMR010000006">
    <property type="protein sequence ID" value="NUT86799.1"/>
    <property type="molecule type" value="Genomic_DNA"/>
</dbReference>